<gene>
    <name evidence="2" type="ORF">CYMTET_4574</name>
</gene>
<protein>
    <submittedName>
        <fullName evidence="2">Uncharacterized protein</fullName>
    </submittedName>
</protein>
<proteinExistence type="predicted"/>
<evidence type="ECO:0000313" key="2">
    <source>
        <dbReference type="EMBL" id="KAK3287937.1"/>
    </source>
</evidence>
<dbReference type="EMBL" id="LGRX02000647">
    <property type="protein sequence ID" value="KAK3287937.1"/>
    <property type="molecule type" value="Genomic_DNA"/>
</dbReference>
<dbReference type="Proteomes" id="UP001190700">
    <property type="component" value="Unassembled WGS sequence"/>
</dbReference>
<dbReference type="AlphaFoldDB" id="A0AAE0H139"/>
<name>A0AAE0H139_9CHLO</name>
<feature type="region of interest" description="Disordered" evidence="1">
    <location>
        <begin position="171"/>
        <end position="197"/>
    </location>
</feature>
<organism evidence="2 3">
    <name type="scientific">Cymbomonas tetramitiformis</name>
    <dbReference type="NCBI Taxonomy" id="36881"/>
    <lineage>
        <taxon>Eukaryota</taxon>
        <taxon>Viridiplantae</taxon>
        <taxon>Chlorophyta</taxon>
        <taxon>Pyramimonadophyceae</taxon>
        <taxon>Pyramimonadales</taxon>
        <taxon>Pyramimonadaceae</taxon>
        <taxon>Cymbomonas</taxon>
    </lineage>
</organism>
<sequence length="216" mass="23455">MHAATSRVPWWPKAGVMRHGGQLDALDAALRLRSWYPILGVPHRLPADADDAFKLGDPQRIESFGGVAAGVGGKSAETHTWTETTSFSSSIFRSLVDSVQSCTSSCHLVIGPHIHMHAREPVLARTTMPGACASVRWEPLARARTCGACKDTWRVQARWPLRARANQIRAPCRAGGQRREDQAGFLSPRGLSTDGCGQRTRRLPVRAVASGSRALT</sequence>
<keyword evidence="3" id="KW-1185">Reference proteome</keyword>
<evidence type="ECO:0000256" key="1">
    <source>
        <dbReference type="SAM" id="MobiDB-lite"/>
    </source>
</evidence>
<reference evidence="2 3" key="1">
    <citation type="journal article" date="2015" name="Genome Biol. Evol.">
        <title>Comparative Genomics of a Bacterivorous Green Alga Reveals Evolutionary Causalities and Consequences of Phago-Mixotrophic Mode of Nutrition.</title>
        <authorList>
            <person name="Burns J.A."/>
            <person name="Paasch A."/>
            <person name="Narechania A."/>
            <person name="Kim E."/>
        </authorList>
    </citation>
    <scope>NUCLEOTIDE SEQUENCE [LARGE SCALE GENOMIC DNA]</scope>
    <source>
        <strain evidence="2 3">PLY_AMNH</strain>
    </source>
</reference>
<comment type="caution">
    <text evidence="2">The sequence shown here is derived from an EMBL/GenBank/DDBJ whole genome shotgun (WGS) entry which is preliminary data.</text>
</comment>
<accession>A0AAE0H139</accession>
<evidence type="ECO:0000313" key="3">
    <source>
        <dbReference type="Proteomes" id="UP001190700"/>
    </source>
</evidence>